<dbReference type="Pfam" id="PF10825">
    <property type="entry name" value="DUF2752"/>
    <property type="match status" value="1"/>
</dbReference>
<dbReference type="Proteomes" id="UP000240912">
    <property type="component" value="Unassembled WGS sequence"/>
</dbReference>
<dbReference type="RefSeq" id="WP_107213402.1">
    <property type="nucleotide sequence ID" value="NZ_KZ686268.1"/>
</dbReference>
<comment type="caution">
    <text evidence="2">The sequence shown here is derived from an EMBL/GenBank/DDBJ whole genome shotgun (WGS) entry which is preliminary data.</text>
</comment>
<dbReference type="OrthoDB" id="1525013at2"/>
<proteinExistence type="predicted"/>
<name>A0A2T3HRF4_9SPHI</name>
<evidence type="ECO:0000313" key="3">
    <source>
        <dbReference type="Proteomes" id="UP000240912"/>
    </source>
</evidence>
<dbReference type="AlphaFoldDB" id="A0A2T3HRF4"/>
<gene>
    <name evidence="2" type="ORF">C7T94_02720</name>
</gene>
<keyword evidence="1" id="KW-0472">Membrane</keyword>
<dbReference type="InterPro" id="IPR021215">
    <property type="entry name" value="DUF2752"/>
</dbReference>
<evidence type="ECO:0000313" key="2">
    <source>
        <dbReference type="EMBL" id="PST85045.1"/>
    </source>
</evidence>
<dbReference type="EMBL" id="PYLS01000001">
    <property type="protein sequence ID" value="PST85045.1"/>
    <property type="molecule type" value="Genomic_DNA"/>
</dbReference>
<keyword evidence="1" id="KW-0812">Transmembrane</keyword>
<keyword evidence="1" id="KW-1133">Transmembrane helix</keyword>
<reference evidence="2 3" key="1">
    <citation type="submission" date="2018-03" db="EMBL/GenBank/DDBJ databases">
        <authorList>
            <person name="Keele B.F."/>
        </authorList>
    </citation>
    <scope>NUCLEOTIDE SEQUENCE [LARGE SCALE GENOMIC DNA]</scope>
    <source>
        <strain evidence="2 3">YL28-9</strain>
    </source>
</reference>
<sequence length="100" mass="11406">MKAIRTGTPELLFWLTGLTLLFLSDPHQHHFSLCPLANAGLEHWCPGCGIGRSIALLLHGEFSRSFDMHWFGLPALVILLHRIFTLIRKRNKKELFNAKS</sequence>
<evidence type="ECO:0000256" key="1">
    <source>
        <dbReference type="SAM" id="Phobius"/>
    </source>
</evidence>
<organism evidence="2 3">
    <name type="scientific">Pedobacter yulinensis</name>
    <dbReference type="NCBI Taxonomy" id="2126353"/>
    <lineage>
        <taxon>Bacteria</taxon>
        <taxon>Pseudomonadati</taxon>
        <taxon>Bacteroidota</taxon>
        <taxon>Sphingobacteriia</taxon>
        <taxon>Sphingobacteriales</taxon>
        <taxon>Sphingobacteriaceae</taxon>
        <taxon>Pedobacter</taxon>
    </lineage>
</organism>
<keyword evidence="3" id="KW-1185">Reference proteome</keyword>
<feature type="transmembrane region" description="Helical" evidence="1">
    <location>
        <begin position="68"/>
        <end position="87"/>
    </location>
</feature>
<protein>
    <submittedName>
        <fullName evidence="2">DUF2752 domain-containing protein</fullName>
    </submittedName>
</protein>
<accession>A0A2T3HRF4</accession>